<feature type="region of interest" description="Disordered" evidence="1">
    <location>
        <begin position="29"/>
        <end position="187"/>
    </location>
</feature>
<sequence>MAEHAADGAVRRQYSVFRAVHCGEPVHQGAAGVGGADHGAVGQGPGGGRSQDGRGVAVLDAGQSGLVHDGLRLAGGGHEHRERARGPAPDIRHGGGVEQADGRMHELGGGQAWDPQPELGTADGLGGTGPEEVADHHQDDDQRDVGRPPLRQGHHHHPDHQGQHDEASGPARGDGPLVLVPRGRPHG</sequence>
<keyword evidence="3" id="KW-1185">Reference proteome</keyword>
<accession>A0ABV5FUY1</accession>
<name>A0ABV5FUY1_9MICC</name>
<feature type="compositionally biased region" description="Basic and acidic residues" evidence="1">
    <location>
        <begin position="133"/>
        <end position="146"/>
    </location>
</feature>
<proteinExistence type="predicted"/>
<organism evidence="2 3">
    <name type="scientific">Citricoccus parietis</name>
    <dbReference type="NCBI Taxonomy" id="592307"/>
    <lineage>
        <taxon>Bacteria</taxon>
        <taxon>Bacillati</taxon>
        <taxon>Actinomycetota</taxon>
        <taxon>Actinomycetes</taxon>
        <taxon>Micrococcales</taxon>
        <taxon>Micrococcaceae</taxon>
        <taxon>Citricoccus</taxon>
    </lineage>
</organism>
<evidence type="ECO:0000256" key="1">
    <source>
        <dbReference type="SAM" id="MobiDB-lite"/>
    </source>
</evidence>
<comment type="caution">
    <text evidence="2">The sequence shown here is derived from an EMBL/GenBank/DDBJ whole genome shotgun (WGS) entry which is preliminary data.</text>
</comment>
<feature type="compositionally biased region" description="Basic and acidic residues" evidence="1">
    <location>
        <begin position="77"/>
        <end position="106"/>
    </location>
</feature>
<evidence type="ECO:0000313" key="2">
    <source>
        <dbReference type="EMBL" id="MFB9070488.1"/>
    </source>
</evidence>
<protein>
    <submittedName>
        <fullName evidence="2">Uncharacterized protein</fullName>
    </submittedName>
</protein>
<gene>
    <name evidence="2" type="ORF">ACFFX0_04510</name>
</gene>
<dbReference type="Proteomes" id="UP001589575">
    <property type="component" value="Unassembled WGS sequence"/>
</dbReference>
<feature type="compositionally biased region" description="Gly residues" evidence="1">
    <location>
        <begin position="31"/>
        <end position="50"/>
    </location>
</feature>
<evidence type="ECO:0000313" key="3">
    <source>
        <dbReference type="Proteomes" id="UP001589575"/>
    </source>
</evidence>
<reference evidence="2 3" key="1">
    <citation type="submission" date="2024-09" db="EMBL/GenBank/DDBJ databases">
        <authorList>
            <person name="Sun Q."/>
            <person name="Mori K."/>
        </authorList>
    </citation>
    <scope>NUCLEOTIDE SEQUENCE [LARGE SCALE GENOMIC DNA]</scope>
    <source>
        <strain evidence="2 3">CCM 7609</strain>
    </source>
</reference>
<dbReference type="EMBL" id="JBHMFI010000001">
    <property type="protein sequence ID" value="MFB9070488.1"/>
    <property type="molecule type" value="Genomic_DNA"/>
</dbReference>